<evidence type="ECO:0000313" key="2">
    <source>
        <dbReference type="EMBL" id="SHI46446.1"/>
    </source>
</evidence>
<proteinExistence type="predicted"/>
<dbReference type="RefSeq" id="WP_073314002.1">
    <property type="nucleotide sequence ID" value="NZ_FQYP01000001.1"/>
</dbReference>
<dbReference type="InterPro" id="IPR001707">
    <property type="entry name" value="Cmp_AcTrfase"/>
</dbReference>
<dbReference type="PANTHER" id="PTHR38474">
    <property type="entry name" value="SLR0299 PROTEIN"/>
    <property type="match status" value="1"/>
</dbReference>
<sequence length="209" mass="24860">MKKVIDLDQWNRKEHFEFFNGFDEPFFGITTTVDFTKGYQKIKDFGYPYFLFYLHKSLQAANAIEPFRYRIEENQVVVYDVIHASPTIGREDHTFGFSFLEYIKDFDRFVEMAKLEITEVQNSKGLRHIDSTKRMDTIHYSSIPWYNFTGLTHARHFEYKDSVPKISFGKYTKKHGEMILPIAVNVHHGLMDGYHLGEYLEEFQRLLND</sequence>
<keyword evidence="2" id="KW-0808">Transferase</keyword>
<dbReference type="PANTHER" id="PTHR38474:SF1">
    <property type="entry name" value="SLR0299 PROTEIN"/>
    <property type="match status" value="1"/>
</dbReference>
<keyword evidence="3" id="KW-1185">Reference proteome</keyword>
<dbReference type="AlphaFoldDB" id="A0A1M6BCL7"/>
<evidence type="ECO:0000313" key="3">
    <source>
        <dbReference type="Proteomes" id="UP000184432"/>
    </source>
</evidence>
<dbReference type="EMBL" id="FQYP01000001">
    <property type="protein sequence ID" value="SHI46446.1"/>
    <property type="molecule type" value="Genomic_DNA"/>
</dbReference>
<dbReference type="OrthoDB" id="9801766at2"/>
<dbReference type="Proteomes" id="UP000184432">
    <property type="component" value="Unassembled WGS sequence"/>
</dbReference>
<dbReference type="SUPFAM" id="SSF52777">
    <property type="entry name" value="CoA-dependent acyltransferases"/>
    <property type="match status" value="1"/>
</dbReference>
<name>A0A1M6BCL7_9FLAO</name>
<dbReference type="SMART" id="SM01059">
    <property type="entry name" value="CAT"/>
    <property type="match status" value="1"/>
</dbReference>
<protein>
    <submittedName>
        <fullName evidence="2">Chloramphenicol O-acetyltransferase type A</fullName>
    </submittedName>
</protein>
<accession>A0A1M6BCL7</accession>
<dbReference type="STRING" id="570521.SAMN04488508_101746"/>
<dbReference type="PIRSF" id="PIRSF000440">
    <property type="entry name" value="CAT"/>
    <property type="match status" value="1"/>
</dbReference>
<organism evidence="2 3">
    <name type="scientific">Aquimarina spongiae</name>
    <dbReference type="NCBI Taxonomy" id="570521"/>
    <lineage>
        <taxon>Bacteria</taxon>
        <taxon>Pseudomonadati</taxon>
        <taxon>Bacteroidota</taxon>
        <taxon>Flavobacteriia</taxon>
        <taxon>Flavobacteriales</taxon>
        <taxon>Flavobacteriaceae</taxon>
        <taxon>Aquimarina</taxon>
    </lineage>
</organism>
<dbReference type="Gene3D" id="3.30.559.10">
    <property type="entry name" value="Chloramphenicol acetyltransferase-like domain"/>
    <property type="match status" value="1"/>
</dbReference>
<dbReference type="InterPro" id="IPR023213">
    <property type="entry name" value="CAT-like_dom_sf"/>
</dbReference>
<feature type="active site" description="Proton acceptor" evidence="1">
    <location>
        <position position="188"/>
    </location>
</feature>
<gene>
    <name evidence="2" type="ORF">SAMN04488508_101746</name>
</gene>
<dbReference type="GO" id="GO:0008811">
    <property type="term" value="F:chloramphenicol O-acetyltransferase activity"/>
    <property type="evidence" value="ECO:0007669"/>
    <property type="project" value="InterPro"/>
</dbReference>
<dbReference type="Pfam" id="PF00302">
    <property type="entry name" value="CAT"/>
    <property type="match status" value="1"/>
</dbReference>
<evidence type="ECO:0000256" key="1">
    <source>
        <dbReference type="PIRSR" id="PIRSR000440-1"/>
    </source>
</evidence>
<reference evidence="3" key="1">
    <citation type="submission" date="2016-11" db="EMBL/GenBank/DDBJ databases">
        <authorList>
            <person name="Varghese N."/>
            <person name="Submissions S."/>
        </authorList>
    </citation>
    <scope>NUCLEOTIDE SEQUENCE [LARGE SCALE GENOMIC DNA]</scope>
    <source>
        <strain evidence="3">DSM 22623</strain>
    </source>
</reference>